<organism evidence="1 2">
    <name type="scientific">Periplaneta americana</name>
    <name type="common">American cockroach</name>
    <name type="synonym">Blatta americana</name>
    <dbReference type="NCBI Taxonomy" id="6978"/>
    <lineage>
        <taxon>Eukaryota</taxon>
        <taxon>Metazoa</taxon>
        <taxon>Ecdysozoa</taxon>
        <taxon>Arthropoda</taxon>
        <taxon>Hexapoda</taxon>
        <taxon>Insecta</taxon>
        <taxon>Pterygota</taxon>
        <taxon>Neoptera</taxon>
        <taxon>Polyneoptera</taxon>
        <taxon>Dictyoptera</taxon>
        <taxon>Blattodea</taxon>
        <taxon>Blattoidea</taxon>
        <taxon>Blattidae</taxon>
        <taxon>Blattinae</taxon>
        <taxon>Periplaneta</taxon>
    </lineage>
</organism>
<comment type="caution">
    <text evidence="1">The sequence shown here is derived from an EMBL/GenBank/DDBJ whole genome shotgun (WGS) entry which is preliminary data.</text>
</comment>
<accession>A0ABQ8TX24</accession>
<reference evidence="1 2" key="1">
    <citation type="journal article" date="2022" name="Allergy">
        <title>Genome assembly and annotation of Periplaneta americana reveal a comprehensive cockroach allergen profile.</title>
        <authorList>
            <person name="Wang L."/>
            <person name="Xiong Q."/>
            <person name="Saelim N."/>
            <person name="Wang L."/>
            <person name="Nong W."/>
            <person name="Wan A.T."/>
            <person name="Shi M."/>
            <person name="Liu X."/>
            <person name="Cao Q."/>
            <person name="Hui J.H.L."/>
            <person name="Sookrung N."/>
            <person name="Leung T.F."/>
            <person name="Tungtrongchitr A."/>
            <person name="Tsui S.K.W."/>
        </authorList>
    </citation>
    <scope>NUCLEOTIDE SEQUENCE [LARGE SCALE GENOMIC DNA]</scope>
    <source>
        <strain evidence="1">PWHHKU_190912</strain>
    </source>
</reference>
<proteinExistence type="predicted"/>
<gene>
    <name evidence="1" type="ORF">ANN_02732</name>
</gene>
<evidence type="ECO:0000313" key="2">
    <source>
        <dbReference type="Proteomes" id="UP001148838"/>
    </source>
</evidence>
<protein>
    <submittedName>
        <fullName evidence="1">Uncharacterized protein</fullName>
    </submittedName>
</protein>
<evidence type="ECO:0000313" key="1">
    <source>
        <dbReference type="EMBL" id="KAJ4451271.1"/>
    </source>
</evidence>
<sequence>MDLREVGYDDRDWINLAQDRDRFIVYYTPAGRDIRDEDGPEYPEESLPTISQSMDHIQELRCYAEEGLQQNSRFQRHSLYYPAVQYAVQRLQRLKGLLRVRDRTAVICPSHKH</sequence>
<dbReference type="EMBL" id="JAJSOF020000001">
    <property type="protein sequence ID" value="KAJ4451271.1"/>
    <property type="molecule type" value="Genomic_DNA"/>
</dbReference>
<dbReference type="Proteomes" id="UP001148838">
    <property type="component" value="Unassembled WGS sequence"/>
</dbReference>
<name>A0ABQ8TX24_PERAM</name>
<keyword evidence="2" id="KW-1185">Reference proteome</keyword>